<reference evidence="1" key="1">
    <citation type="submission" date="2020-07" db="EMBL/GenBank/DDBJ databases">
        <title>Draft Genome Sequence of a Deep-Sea Yeast, Naganishia (Cryptococcus) liquefaciens strain N6.</title>
        <authorList>
            <person name="Han Y.W."/>
            <person name="Kajitani R."/>
            <person name="Morimoto H."/>
            <person name="Parhat M."/>
            <person name="Tsubouchi H."/>
            <person name="Bakenova O."/>
            <person name="Ogata M."/>
            <person name="Argunhan B."/>
            <person name="Aoki R."/>
            <person name="Kajiwara S."/>
            <person name="Itoh T."/>
            <person name="Iwasaki H."/>
        </authorList>
    </citation>
    <scope>NUCLEOTIDE SEQUENCE</scope>
    <source>
        <strain evidence="1">N6</strain>
    </source>
</reference>
<sequence>MLEQTPTVEKRGVSVIVLRAKGFCLDLNEAHACVDFAHFNKSLDSASNGVDENAPRLSPSLLPKLTDWLSNTTRDDDLHFAVAHMQIFEVIIDVFWRVQLLEGHG</sequence>
<evidence type="ECO:0000313" key="1">
    <source>
        <dbReference type="EMBL" id="GHJ83680.1"/>
    </source>
</evidence>
<protein>
    <submittedName>
        <fullName evidence="1">Uncharacterized protein</fullName>
    </submittedName>
</protein>
<gene>
    <name evidence="1" type="ORF">NliqN6_0082</name>
</gene>
<organism evidence="1 2">
    <name type="scientific">Naganishia liquefaciens</name>
    <dbReference type="NCBI Taxonomy" id="104408"/>
    <lineage>
        <taxon>Eukaryota</taxon>
        <taxon>Fungi</taxon>
        <taxon>Dikarya</taxon>
        <taxon>Basidiomycota</taxon>
        <taxon>Agaricomycotina</taxon>
        <taxon>Tremellomycetes</taxon>
        <taxon>Filobasidiales</taxon>
        <taxon>Filobasidiaceae</taxon>
        <taxon>Naganishia</taxon>
    </lineage>
</organism>
<evidence type="ECO:0000313" key="2">
    <source>
        <dbReference type="Proteomes" id="UP000620104"/>
    </source>
</evidence>
<name>A0A8H3YBX5_9TREE</name>
<dbReference type="Proteomes" id="UP000620104">
    <property type="component" value="Unassembled WGS sequence"/>
</dbReference>
<dbReference type="AlphaFoldDB" id="A0A8H3YBX5"/>
<accession>A0A8H3YBX5</accession>
<proteinExistence type="predicted"/>
<dbReference type="EMBL" id="BLZA01000002">
    <property type="protein sequence ID" value="GHJ83680.1"/>
    <property type="molecule type" value="Genomic_DNA"/>
</dbReference>
<comment type="caution">
    <text evidence="1">The sequence shown here is derived from an EMBL/GenBank/DDBJ whole genome shotgun (WGS) entry which is preliminary data.</text>
</comment>
<keyword evidence="2" id="KW-1185">Reference proteome</keyword>